<feature type="chain" id="PRO_5013984469" evidence="13">
    <location>
        <begin position="22"/>
        <end position="1070"/>
    </location>
</feature>
<evidence type="ECO:0000256" key="13">
    <source>
        <dbReference type="RuleBase" id="RU003762"/>
    </source>
</evidence>
<dbReference type="GO" id="GO:0008305">
    <property type="term" value="C:integrin complex"/>
    <property type="evidence" value="ECO:0007669"/>
    <property type="project" value="InterPro"/>
</dbReference>
<dbReference type="InterPro" id="IPR028994">
    <property type="entry name" value="Integrin_alpha_N"/>
</dbReference>
<evidence type="ECO:0000256" key="11">
    <source>
        <dbReference type="ARBA" id="ARBA00023180"/>
    </source>
</evidence>
<keyword evidence="8 13" id="KW-0401">Integrin</keyword>
<dbReference type="InterPro" id="IPR013519">
    <property type="entry name" value="Int_alpha_beta-p"/>
</dbReference>
<comment type="subcellular location">
    <subcellularLocation>
        <location evidence="1 13">Membrane</location>
        <topology evidence="1 13">Single-pass type I membrane protein</topology>
    </subcellularLocation>
</comment>
<evidence type="ECO:0000259" key="16">
    <source>
        <dbReference type="Pfam" id="PF20806"/>
    </source>
</evidence>
<dbReference type="PROSITE" id="PS00242">
    <property type="entry name" value="INTEGRIN_ALPHA"/>
    <property type="match status" value="1"/>
</dbReference>
<evidence type="ECO:0000259" key="15">
    <source>
        <dbReference type="Pfam" id="PF20805"/>
    </source>
</evidence>
<feature type="domain" description="Integrin alpha third immunoglobulin-like" evidence="16">
    <location>
        <begin position="778"/>
        <end position="981"/>
    </location>
</feature>
<evidence type="ECO:0000256" key="6">
    <source>
        <dbReference type="ARBA" id="ARBA00022889"/>
    </source>
</evidence>
<feature type="repeat" description="FG-GAP" evidence="12">
    <location>
        <begin position="289"/>
        <end position="350"/>
    </location>
</feature>
<keyword evidence="6 13" id="KW-0130">Cell adhesion</keyword>
<sequence length="1070" mass="118059">MLLQGGSSAVLFLFVHLEVLGFNLDTKHVLRKDGEPDSLFGFSLALHRQINPDKVMLLVGAPKAKALNSQKSKITGGLYKCEITQSAGCERVEFDNEEDPKTEIKENQWMGVTVQSQGPGGKIMTCAHRYQKLSSDTHTTPGRCYLFSQDLTFDLSSGTDGGEWTFCDGRNKDHHLYGFCQQGLAATFTKDYHYVVFGAPGGFNWQGIVQLDQRNNTLIEMEIFEDGPFEVADELNSVPANSYLGFSLDSGHHIMKSRDLTVVAGAPRANHSGAVVLLKRENELSGKLLLEHVLYGPGLASSFGYDVAVVDLNGDGWQDIVVGAPHFYMKGRDIGGAVYVYINKAGLWENVSPVRLNGNKNSMFGLAVEDIGDINQDSYRDLAVGAPLEDDGTGMVFIYHGSAQGVQTPPAQTLSGKKHNIKFFGHSLTGNMDVDGNSYPDLAVGSLSDSVVIYRARTVITITKQIKVLPKEIDLSRATCGNSFCFTVETCFTFNGKPEFYNPVLTISYFVEADGLRQKQGLNSRVTFLNESQAESDNQFIGTMDIQGQNKPSCISLTAKLKDNIKDKMRSIIVEASAEVIGVKQQKTKNGLLELLPILDPTQLKASTEVNFVKEGCRDDKICRSNLKMEYSLHYKQSNQEVFTPLNKSENNIPEFCLNYEKKDLALQVTVTNMNGDDAYEAKLVGSFPDTLSYSGVRSTTENKLICGTNQNGSQAECELGNPFQRDSTVTFYIILSTFGISLDTTEIEIYLQLQTTSEQAELAPVQVKSKVIVKLPLSVSGEAKPSQVSFGGIVTGESAINNEEEIGSLISFTFTIINLWKSLGPSVRASLHIHWPKSNKDGKWLLYLVKVTSHGPEGVVCSPESEINPLKRIRESSVSRTKRGIVTKERNAGGKISFLTGKNNVLSCEKENRCVVLKCPLQGIDGTTVELRSRLWNSTFIEEFASFSSVLLAVKASLVLDNKNLILENPDTTVMVSVSPDSSVAQFGGLPWWIILLAVLAGLCILAFMVFLLWKCGFFKRPQQTVSIPRYHAVKIKKETLLHRDGKVKLDGFEKKQWMTTWTNNDSHS</sequence>
<dbReference type="GO" id="GO:0007160">
    <property type="term" value="P:cell-matrix adhesion"/>
    <property type="evidence" value="ECO:0007669"/>
    <property type="project" value="TreeGrafter"/>
</dbReference>
<reference evidence="18" key="1">
    <citation type="submission" date="2025-08" db="UniProtKB">
        <authorList>
            <consortium name="RefSeq"/>
        </authorList>
    </citation>
    <scope>IDENTIFICATION</scope>
</reference>
<protein>
    <submittedName>
        <fullName evidence="18">Integrin alpha-6</fullName>
    </submittedName>
</protein>
<dbReference type="GO" id="GO:0050900">
    <property type="term" value="P:leukocyte migration"/>
    <property type="evidence" value="ECO:0007669"/>
    <property type="project" value="TreeGrafter"/>
</dbReference>
<evidence type="ECO:0000313" key="17">
    <source>
        <dbReference type="Proteomes" id="UP000192220"/>
    </source>
</evidence>
<dbReference type="Gene3D" id="2.60.40.1460">
    <property type="entry name" value="Integrin domains. Chain A, domain 2"/>
    <property type="match status" value="1"/>
</dbReference>
<dbReference type="CTD" id="503893"/>
<keyword evidence="4 13" id="KW-0732">Signal</keyword>
<dbReference type="Pfam" id="PF20805">
    <property type="entry name" value="Integrin_A_Ig_2"/>
    <property type="match status" value="1"/>
</dbReference>
<dbReference type="InParanoid" id="A0A2I4AML0"/>
<dbReference type="Gene3D" id="1.20.5.930">
    <property type="entry name" value="Bicelle-embedded integrin alpha(iib) transmembrane segment"/>
    <property type="match status" value="1"/>
</dbReference>
<keyword evidence="17" id="KW-1185">Reference proteome</keyword>
<evidence type="ECO:0000313" key="18">
    <source>
        <dbReference type="RefSeq" id="XP_013856681.1"/>
    </source>
</evidence>
<organism evidence="17 18">
    <name type="scientific">Austrofundulus limnaeus</name>
    <name type="common">Annual killifish</name>
    <dbReference type="NCBI Taxonomy" id="52670"/>
    <lineage>
        <taxon>Eukaryota</taxon>
        <taxon>Metazoa</taxon>
        <taxon>Chordata</taxon>
        <taxon>Craniata</taxon>
        <taxon>Vertebrata</taxon>
        <taxon>Euteleostomi</taxon>
        <taxon>Actinopterygii</taxon>
        <taxon>Neopterygii</taxon>
        <taxon>Teleostei</taxon>
        <taxon>Neoteleostei</taxon>
        <taxon>Acanthomorphata</taxon>
        <taxon>Ovalentaria</taxon>
        <taxon>Atherinomorphae</taxon>
        <taxon>Cyprinodontiformes</taxon>
        <taxon>Rivulidae</taxon>
        <taxon>Austrofundulus</taxon>
    </lineage>
</organism>
<comment type="similarity">
    <text evidence="2 13">Belongs to the integrin alpha chain family.</text>
</comment>
<feature type="repeat" description="FG-GAP" evidence="12">
    <location>
        <begin position="96"/>
        <end position="156"/>
    </location>
</feature>
<dbReference type="GO" id="GO:0009897">
    <property type="term" value="C:external side of plasma membrane"/>
    <property type="evidence" value="ECO:0007669"/>
    <property type="project" value="TreeGrafter"/>
</dbReference>
<dbReference type="STRING" id="52670.A0A2I4AML0"/>
<feature type="domain" description="Integrin alpha second immunoglobulin-like" evidence="15">
    <location>
        <begin position="617"/>
        <end position="771"/>
    </location>
</feature>
<gene>
    <name evidence="18" type="primary">itga6a</name>
</gene>
<dbReference type="Gene3D" id="2.60.40.1530">
    <property type="entry name" value="ntegrin, alpha v. Chain A, domain 4"/>
    <property type="match status" value="1"/>
</dbReference>
<dbReference type="RefSeq" id="XP_013856681.1">
    <property type="nucleotide sequence ID" value="XM_014001227.1"/>
</dbReference>
<evidence type="ECO:0000256" key="4">
    <source>
        <dbReference type="ARBA" id="ARBA00022729"/>
    </source>
</evidence>
<dbReference type="InterPro" id="IPR032695">
    <property type="entry name" value="Integrin_dom_sf"/>
</dbReference>
<evidence type="ECO:0000256" key="5">
    <source>
        <dbReference type="ARBA" id="ARBA00022737"/>
    </source>
</evidence>
<dbReference type="SUPFAM" id="SSF69318">
    <property type="entry name" value="Integrin alpha N-terminal domain"/>
    <property type="match status" value="1"/>
</dbReference>
<keyword evidence="5" id="KW-0677">Repeat</keyword>
<feature type="repeat" description="FG-GAP" evidence="12">
    <location>
        <begin position="411"/>
        <end position="471"/>
    </location>
</feature>
<keyword evidence="10 13" id="KW-0675">Receptor</keyword>
<evidence type="ECO:0000256" key="8">
    <source>
        <dbReference type="ARBA" id="ARBA00023037"/>
    </source>
</evidence>
<evidence type="ECO:0000256" key="10">
    <source>
        <dbReference type="ARBA" id="ARBA00023170"/>
    </source>
</evidence>
<dbReference type="Gene3D" id="2.130.10.130">
    <property type="entry name" value="Integrin alpha, N-terminal"/>
    <property type="match status" value="1"/>
</dbReference>
<evidence type="ECO:0000256" key="2">
    <source>
        <dbReference type="ARBA" id="ARBA00008054"/>
    </source>
</evidence>
<dbReference type="SUPFAM" id="SSF69179">
    <property type="entry name" value="Integrin domains"/>
    <property type="match status" value="3"/>
</dbReference>
<keyword evidence="3 13" id="KW-0812">Transmembrane</keyword>
<proteinExistence type="inferred from homology"/>
<evidence type="ECO:0000256" key="9">
    <source>
        <dbReference type="ARBA" id="ARBA00023136"/>
    </source>
</evidence>
<dbReference type="GO" id="GO:0007229">
    <property type="term" value="P:integrin-mediated signaling pathway"/>
    <property type="evidence" value="ECO:0007669"/>
    <property type="project" value="UniProtKB-KW"/>
</dbReference>
<dbReference type="GO" id="GO:0005178">
    <property type="term" value="F:integrin binding"/>
    <property type="evidence" value="ECO:0007669"/>
    <property type="project" value="TreeGrafter"/>
</dbReference>
<keyword evidence="9 13" id="KW-0472">Membrane</keyword>
<feature type="repeat" description="FG-GAP" evidence="12">
    <location>
        <begin position="351"/>
        <end position="408"/>
    </location>
</feature>
<dbReference type="Pfam" id="PF01839">
    <property type="entry name" value="FG-GAP"/>
    <property type="match status" value="2"/>
</dbReference>
<dbReference type="PANTHER" id="PTHR23220">
    <property type="entry name" value="INTEGRIN ALPHA"/>
    <property type="match status" value="1"/>
</dbReference>
<dbReference type="GO" id="GO:0033627">
    <property type="term" value="P:cell adhesion mediated by integrin"/>
    <property type="evidence" value="ECO:0007669"/>
    <property type="project" value="TreeGrafter"/>
</dbReference>
<dbReference type="Proteomes" id="UP000192220">
    <property type="component" value="Unplaced"/>
</dbReference>
<dbReference type="PROSITE" id="PS51470">
    <property type="entry name" value="FG_GAP"/>
    <property type="match status" value="4"/>
</dbReference>
<evidence type="ECO:0000256" key="7">
    <source>
        <dbReference type="ARBA" id="ARBA00022989"/>
    </source>
</evidence>
<dbReference type="GO" id="GO:0098609">
    <property type="term" value="P:cell-cell adhesion"/>
    <property type="evidence" value="ECO:0007669"/>
    <property type="project" value="TreeGrafter"/>
</dbReference>
<accession>A0A2I4AML0</accession>
<dbReference type="InterPro" id="IPR048286">
    <property type="entry name" value="Integrin_alpha_Ig-like_3"/>
</dbReference>
<dbReference type="InterPro" id="IPR048285">
    <property type="entry name" value="Integrin_alpha_Ig-like_2"/>
</dbReference>
<dbReference type="InterPro" id="IPR013649">
    <property type="entry name" value="Integrin_alpha_Ig-like_1"/>
</dbReference>
<feature type="transmembrane region" description="Helical" evidence="13">
    <location>
        <begin position="991"/>
        <end position="1015"/>
    </location>
</feature>
<evidence type="ECO:0000256" key="3">
    <source>
        <dbReference type="ARBA" id="ARBA00022692"/>
    </source>
</evidence>
<dbReference type="AlphaFoldDB" id="A0A2I4AML0"/>
<keyword evidence="7 13" id="KW-1133">Transmembrane helix</keyword>
<dbReference type="FunCoup" id="A0A2I4AML0">
    <property type="interactions" value="981"/>
</dbReference>
<keyword evidence="11" id="KW-0325">Glycoprotein</keyword>
<evidence type="ECO:0000256" key="1">
    <source>
        <dbReference type="ARBA" id="ARBA00004479"/>
    </source>
</evidence>
<evidence type="ECO:0000256" key="12">
    <source>
        <dbReference type="PROSITE-ProRule" id="PRU00803"/>
    </source>
</evidence>
<feature type="domain" description="Integrin alpha first immunoglubulin-like" evidence="14">
    <location>
        <begin position="456"/>
        <end position="615"/>
    </location>
</feature>
<dbReference type="OrthoDB" id="5317514at2759"/>
<dbReference type="Gene3D" id="2.60.40.1510">
    <property type="entry name" value="ntegrin, alpha v. Chain A, domain 3"/>
    <property type="match status" value="1"/>
</dbReference>
<dbReference type="InterPro" id="IPR000413">
    <property type="entry name" value="Integrin_alpha"/>
</dbReference>
<evidence type="ECO:0000259" key="14">
    <source>
        <dbReference type="Pfam" id="PF08441"/>
    </source>
</evidence>
<feature type="signal peptide" evidence="13">
    <location>
        <begin position="1"/>
        <end position="21"/>
    </location>
</feature>
<name>A0A2I4AML0_AUSLI</name>
<dbReference type="InterPro" id="IPR013517">
    <property type="entry name" value="FG-GAP"/>
</dbReference>
<dbReference type="KEGG" id="alim:106512651"/>
<dbReference type="SMART" id="SM00191">
    <property type="entry name" value="Int_alpha"/>
    <property type="match status" value="5"/>
</dbReference>
<dbReference type="Pfam" id="PF20806">
    <property type="entry name" value="Integrin_A_Ig_3"/>
    <property type="match status" value="1"/>
</dbReference>
<dbReference type="InterPro" id="IPR018184">
    <property type="entry name" value="Integrin_alpha_C_CS"/>
</dbReference>
<dbReference type="Pfam" id="PF08441">
    <property type="entry name" value="Integrin_A_Ig_1"/>
    <property type="match status" value="1"/>
</dbReference>
<dbReference type="PANTHER" id="PTHR23220:SF9">
    <property type="entry name" value="INTEGRIN ALPHA-6"/>
    <property type="match status" value="1"/>
</dbReference>
<dbReference type="PRINTS" id="PR01185">
    <property type="entry name" value="INTEGRINA"/>
</dbReference>